<feature type="non-terminal residue" evidence="2">
    <location>
        <position position="538"/>
    </location>
</feature>
<reference evidence="2" key="1">
    <citation type="journal article" date="2023" name="Insect Mol. Biol.">
        <title>Genome sequencing provides insights into the evolution of gene families encoding plant cell wall-degrading enzymes in longhorned beetles.</title>
        <authorList>
            <person name="Shin N.R."/>
            <person name="Okamura Y."/>
            <person name="Kirsch R."/>
            <person name="Pauchet Y."/>
        </authorList>
    </citation>
    <scope>NUCLEOTIDE SEQUENCE</scope>
    <source>
        <strain evidence="2">AMC_N1</strain>
    </source>
</reference>
<evidence type="ECO:0000313" key="3">
    <source>
        <dbReference type="Proteomes" id="UP001162162"/>
    </source>
</evidence>
<feature type="compositionally biased region" description="Polar residues" evidence="1">
    <location>
        <begin position="386"/>
        <end position="398"/>
    </location>
</feature>
<gene>
    <name evidence="2" type="ORF">NQ318_008214</name>
</gene>
<dbReference type="AlphaFoldDB" id="A0AAV8YHN9"/>
<dbReference type="Proteomes" id="UP001162162">
    <property type="component" value="Unassembled WGS sequence"/>
</dbReference>
<organism evidence="2 3">
    <name type="scientific">Aromia moschata</name>
    <dbReference type="NCBI Taxonomy" id="1265417"/>
    <lineage>
        <taxon>Eukaryota</taxon>
        <taxon>Metazoa</taxon>
        <taxon>Ecdysozoa</taxon>
        <taxon>Arthropoda</taxon>
        <taxon>Hexapoda</taxon>
        <taxon>Insecta</taxon>
        <taxon>Pterygota</taxon>
        <taxon>Neoptera</taxon>
        <taxon>Endopterygota</taxon>
        <taxon>Coleoptera</taxon>
        <taxon>Polyphaga</taxon>
        <taxon>Cucujiformia</taxon>
        <taxon>Chrysomeloidea</taxon>
        <taxon>Cerambycidae</taxon>
        <taxon>Cerambycinae</taxon>
        <taxon>Callichromatini</taxon>
        <taxon>Aromia</taxon>
    </lineage>
</organism>
<dbReference type="EMBL" id="JAPWTK010000087">
    <property type="protein sequence ID" value="KAJ8951310.1"/>
    <property type="molecule type" value="Genomic_DNA"/>
</dbReference>
<keyword evidence="3" id="KW-1185">Reference proteome</keyword>
<feature type="compositionally biased region" description="Basic and acidic residues" evidence="1">
    <location>
        <begin position="514"/>
        <end position="524"/>
    </location>
</feature>
<evidence type="ECO:0000256" key="1">
    <source>
        <dbReference type="SAM" id="MobiDB-lite"/>
    </source>
</evidence>
<accession>A0AAV8YHN9</accession>
<feature type="compositionally biased region" description="Basic and acidic residues" evidence="1">
    <location>
        <begin position="446"/>
        <end position="460"/>
    </location>
</feature>
<evidence type="ECO:0000313" key="2">
    <source>
        <dbReference type="EMBL" id="KAJ8951310.1"/>
    </source>
</evidence>
<feature type="region of interest" description="Disordered" evidence="1">
    <location>
        <begin position="377"/>
        <end position="409"/>
    </location>
</feature>
<feature type="region of interest" description="Disordered" evidence="1">
    <location>
        <begin position="446"/>
        <end position="538"/>
    </location>
</feature>
<comment type="caution">
    <text evidence="2">The sequence shown here is derived from an EMBL/GenBank/DDBJ whole genome shotgun (WGS) entry which is preliminary data.</text>
</comment>
<sequence>MKIKLEFDVQNELLKNTVIKLLEKIGELENVAAIKEKCIPCPLDSYLSSRNSSLLNTCKNIITSDYGTDEDFKFEEDEIQVVVPEQNDNDSRDIVDVRIKLEIDDLIRKSNRLYQHSESTPSTKVPTICIDDDDDEILYWEDEVKSSSKALKRPIEDKLADIKPDVKEEIIDLELSENEDTSAKNSTSMEKISSAPLDESVLIVSSDEDETFNNIPKEREIELLEDDDGIEIASKEDQKPQTQEFNCSDVSLQNSKNSFTVDTTLDLSVKKSNPTFTAVDNKTLIENLTEEKLPEADETKDQIFVNSEDQKGAVLVGSDADKELTSTGIVGPNNNESIRKENLDICNIEDEDVIPAKLNELRDVVLASSETVSERECSKDAGGRINDTTVKTTDGYSNDNHKIRSTSPNDILQGEETDCDRIEGSSEIVFEETLLEKLTLNVENKVDGSENHQNSEEKQATEGLTSFDLEVKTDVRSGGVTATESVENESRTENKVMFENMDSMLGNTKLSATESRDSTEHDSDGLPSRHGFEFEENS</sequence>
<protein>
    <submittedName>
        <fullName evidence="2">Uncharacterized protein</fullName>
    </submittedName>
</protein>
<proteinExistence type="predicted"/>
<name>A0AAV8YHN9_9CUCU</name>